<sequence length="869" mass="96375">MLRTLSPTEQHGVALGFIVKEQRETTARASMSPLATPRVDTYEEFKEKLKLAFEPPQNEFRSRAEFLDLQQGKHDVHAYAKEHGAGRPAGDAIERVDIGHAAMKIAAPKKEFVDELIVLELDDKFDMVLGMPWLARHDPVIDWTKRTIVRFGSSSSATESDGPVGAAHAPRGACGPPSETARNAAVSGHPKRTPTTARVVGRRCETNQQGLIQSDSRGSRSVRGDAVVSTDNVDTQLVERHSAVRRLGKEGASALGADAASSADGCKRPAPEMLASSRAAGLYDEAMRDQAGLERVRPRVKPAGEYKEQLSTAGPGQEETRGAGLRTRSERRKREKLRKSRSGTETLKAVSAWQTQELETTVETLSVLTRTSIGLQYKKMRLDNPPTLASELMSLPVTSWKRFARELHDGRIEQICILSDVERVTCEAEELNQLISEGADALSAKSKKERFDEQGWDSLKASPFYKVLREYKDVLPDDIPAELPQDKGVQHEIDLVPGTKYCVSKCQGKAIDDFFESRRKAGQARESKSPHSAPTFCVKKSQRGTLDLRDGFYQILMRESDIPLTAVSTPSGMLWEWLVMPQGLKNAPATFNSRAVNGRSDVEMHTEHLRKLLELMRKHKLYANLKKCIFGATEIPVLGCLVGKNGVGPDPGKVRVINEWPTPSSVKELRQFLGLATYLCKYVSNYAGKIRPRSQLLKKEAAWEWTADCQQAFEAVKQGLTEAPILAVADQDRPFHVVEYKPGRLNVVADALSRRPDYAVQEADANAVGVVRTTTPSSSLLDDVKAAYTHDADAKHLLEYFSTPSDKSRQKLAKHLRARVLCYRVHNGLLLYSAVDDNADRIVVPDDHELKLKITYEYHDAPTLGHPGR</sequence>
<keyword evidence="8" id="KW-1185">Reference proteome</keyword>
<dbReference type="InterPro" id="IPR043128">
    <property type="entry name" value="Rev_trsase/Diguanyl_cyclase"/>
</dbReference>
<evidence type="ECO:0000256" key="1">
    <source>
        <dbReference type="ARBA" id="ARBA00022679"/>
    </source>
</evidence>
<accession>H3GE82</accession>
<keyword evidence="3" id="KW-0540">Nuclease</keyword>
<dbReference type="HOGENOM" id="CLU_000384_41_2_1"/>
<dbReference type="EnsemblProtists" id="Phyra73944">
    <property type="protein sequence ID" value="Phyra73944"/>
    <property type="gene ID" value="Phyra73944"/>
</dbReference>
<dbReference type="SUPFAM" id="SSF56672">
    <property type="entry name" value="DNA/RNA polymerases"/>
    <property type="match status" value="1"/>
</dbReference>
<feature type="region of interest" description="Disordered" evidence="5">
    <location>
        <begin position="302"/>
        <end position="344"/>
    </location>
</feature>
<dbReference type="AlphaFoldDB" id="H3GE82"/>
<dbReference type="Gene3D" id="3.10.10.10">
    <property type="entry name" value="HIV Type 1 Reverse Transcriptase, subunit A, domain 1"/>
    <property type="match status" value="1"/>
</dbReference>
<dbReference type="GO" id="GO:0004519">
    <property type="term" value="F:endonuclease activity"/>
    <property type="evidence" value="ECO:0007669"/>
    <property type="project" value="UniProtKB-KW"/>
</dbReference>
<evidence type="ECO:0000313" key="7">
    <source>
        <dbReference type="EnsemblProtists" id="Phyra73944"/>
    </source>
</evidence>
<dbReference type="Pfam" id="PF08284">
    <property type="entry name" value="RVP_2"/>
    <property type="match status" value="1"/>
</dbReference>
<evidence type="ECO:0000256" key="4">
    <source>
        <dbReference type="ARBA" id="ARBA00022759"/>
    </source>
</evidence>
<dbReference type="InParanoid" id="H3GE82"/>
<dbReference type="Gene3D" id="2.40.70.10">
    <property type="entry name" value="Acid Proteases"/>
    <property type="match status" value="1"/>
</dbReference>
<evidence type="ECO:0000256" key="2">
    <source>
        <dbReference type="ARBA" id="ARBA00022695"/>
    </source>
</evidence>
<protein>
    <recommendedName>
        <fullName evidence="6">Reverse transcriptase domain-containing protein</fullName>
    </recommendedName>
</protein>
<dbReference type="FunFam" id="3.30.70.270:FF:000063">
    <property type="entry name" value="Zinc knuckle domaincontaining protein"/>
    <property type="match status" value="1"/>
</dbReference>
<dbReference type="EMBL" id="DS566002">
    <property type="status" value="NOT_ANNOTATED_CDS"/>
    <property type="molecule type" value="Genomic_DNA"/>
</dbReference>
<keyword evidence="2" id="KW-0548">Nucleotidyltransferase</keyword>
<dbReference type="VEuPathDB" id="FungiDB:KRP23_5383"/>
<dbReference type="CDD" id="cd01647">
    <property type="entry name" value="RT_LTR"/>
    <property type="match status" value="1"/>
</dbReference>
<dbReference type="Pfam" id="PF00078">
    <property type="entry name" value="RVT_1"/>
    <property type="match status" value="1"/>
</dbReference>
<evidence type="ECO:0000259" key="6">
    <source>
        <dbReference type="Pfam" id="PF00078"/>
    </source>
</evidence>
<organism evidence="7 8">
    <name type="scientific">Phytophthora ramorum</name>
    <name type="common">Sudden oak death agent</name>
    <dbReference type="NCBI Taxonomy" id="164328"/>
    <lineage>
        <taxon>Eukaryota</taxon>
        <taxon>Sar</taxon>
        <taxon>Stramenopiles</taxon>
        <taxon>Oomycota</taxon>
        <taxon>Peronosporomycetes</taxon>
        <taxon>Peronosporales</taxon>
        <taxon>Peronosporaceae</taxon>
        <taxon>Phytophthora</taxon>
    </lineage>
</organism>
<feature type="domain" description="Reverse transcriptase" evidence="6">
    <location>
        <begin position="545"/>
        <end position="592"/>
    </location>
</feature>
<dbReference type="InterPro" id="IPR050951">
    <property type="entry name" value="Retrovirus_Pol_polyprotein"/>
</dbReference>
<reference evidence="8" key="1">
    <citation type="journal article" date="2006" name="Science">
        <title>Phytophthora genome sequences uncover evolutionary origins and mechanisms of pathogenesis.</title>
        <authorList>
            <person name="Tyler B.M."/>
            <person name="Tripathy S."/>
            <person name="Zhang X."/>
            <person name="Dehal P."/>
            <person name="Jiang R.H."/>
            <person name="Aerts A."/>
            <person name="Arredondo F.D."/>
            <person name="Baxter L."/>
            <person name="Bensasson D."/>
            <person name="Beynon J.L."/>
            <person name="Chapman J."/>
            <person name="Damasceno C.M."/>
            <person name="Dorrance A.E."/>
            <person name="Dou D."/>
            <person name="Dickerman A.W."/>
            <person name="Dubchak I.L."/>
            <person name="Garbelotto M."/>
            <person name="Gijzen M."/>
            <person name="Gordon S.G."/>
            <person name="Govers F."/>
            <person name="Grunwald N.J."/>
            <person name="Huang W."/>
            <person name="Ivors K.L."/>
            <person name="Jones R.W."/>
            <person name="Kamoun S."/>
            <person name="Krampis K."/>
            <person name="Lamour K.H."/>
            <person name="Lee M.K."/>
            <person name="McDonald W.H."/>
            <person name="Medina M."/>
            <person name="Meijer H.J."/>
            <person name="Nordberg E.K."/>
            <person name="Maclean D.J."/>
            <person name="Ospina-Giraldo M.D."/>
            <person name="Morris P.F."/>
            <person name="Phuntumart V."/>
            <person name="Putnam N.H."/>
            <person name="Rash S."/>
            <person name="Rose J.K."/>
            <person name="Sakihama Y."/>
            <person name="Salamov A.A."/>
            <person name="Savidor A."/>
            <person name="Scheuring C.F."/>
            <person name="Smith B.M."/>
            <person name="Sobral B.W."/>
            <person name="Terry A."/>
            <person name="Torto-Alalibo T.A."/>
            <person name="Win J."/>
            <person name="Xu Z."/>
            <person name="Zhang H."/>
            <person name="Grigoriev I.V."/>
            <person name="Rokhsar D.S."/>
            <person name="Boore J.L."/>
        </authorList>
    </citation>
    <scope>NUCLEOTIDE SEQUENCE [LARGE SCALE GENOMIC DNA]</scope>
    <source>
        <strain evidence="8">Pr102</strain>
    </source>
</reference>
<keyword evidence="1" id="KW-0808">Transferase</keyword>
<dbReference type="VEuPathDB" id="FungiDB:KRP22_2513"/>
<feature type="region of interest" description="Disordered" evidence="5">
    <location>
        <begin position="154"/>
        <end position="228"/>
    </location>
</feature>
<dbReference type="VEuPathDB" id="FungiDB:KRP22_6194"/>
<feature type="compositionally biased region" description="Low complexity" evidence="5">
    <location>
        <begin position="214"/>
        <end position="228"/>
    </location>
</feature>
<dbReference type="InterPro" id="IPR000477">
    <property type="entry name" value="RT_dom"/>
</dbReference>
<dbReference type="PANTHER" id="PTHR37984">
    <property type="entry name" value="PROTEIN CBG26694"/>
    <property type="match status" value="1"/>
</dbReference>
<keyword evidence="4" id="KW-0255">Endonuclease</keyword>
<dbReference type="eggNOG" id="KOG0017">
    <property type="taxonomic scope" value="Eukaryota"/>
</dbReference>
<dbReference type="PANTHER" id="PTHR37984:SF5">
    <property type="entry name" value="PROTEIN NYNRIN-LIKE"/>
    <property type="match status" value="1"/>
</dbReference>
<dbReference type="InterPro" id="IPR043502">
    <property type="entry name" value="DNA/RNA_pol_sf"/>
</dbReference>
<dbReference type="GO" id="GO:0016779">
    <property type="term" value="F:nucleotidyltransferase activity"/>
    <property type="evidence" value="ECO:0007669"/>
    <property type="project" value="UniProtKB-KW"/>
</dbReference>
<dbReference type="Gene3D" id="3.30.70.270">
    <property type="match status" value="2"/>
</dbReference>
<feature type="compositionally biased region" description="Basic residues" evidence="5">
    <location>
        <begin position="329"/>
        <end position="341"/>
    </location>
</feature>
<evidence type="ECO:0000256" key="3">
    <source>
        <dbReference type="ARBA" id="ARBA00022722"/>
    </source>
</evidence>
<reference evidence="7" key="2">
    <citation type="submission" date="2015-06" db="UniProtKB">
        <authorList>
            <consortium name="EnsemblProtists"/>
        </authorList>
    </citation>
    <scope>IDENTIFICATION</scope>
    <source>
        <strain evidence="7">Pr102</strain>
    </source>
</reference>
<keyword evidence="4" id="KW-0378">Hydrolase</keyword>
<dbReference type="InterPro" id="IPR021109">
    <property type="entry name" value="Peptidase_aspartic_dom_sf"/>
</dbReference>
<evidence type="ECO:0000256" key="5">
    <source>
        <dbReference type="SAM" id="MobiDB-lite"/>
    </source>
</evidence>
<dbReference type="Proteomes" id="UP000005238">
    <property type="component" value="Unassembled WGS sequence"/>
</dbReference>
<proteinExistence type="predicted"/>
<name>H3GE82_PHYRM</name>
<dbReference type="VEuPathDB" id="FungiDB:KRP23_5223"/>
<dbReference type="VEuPathDB" id="FungiDB:KRP22_10294"/>
<evidence type="ECO:0000313" key="8">
    <source>
        <dbReference type="Proteomes" id="UP000005238"/>
    </source>
</evidence>